<gene>
    <name evidence="1" type="ORF">KR76_00089</name>
</gene>
<accession>A0A0C5XAQ6</accession>
<dbReference type="STRING" id="2045.KR76_00089"/>
<dbReference type="RefSeq" id="WP_158510194.1">
    <property type="nucleotide sequence ID" value="NZ_BJMC01000008.1"/>
</dbReference>
<reference evidence="1 2" key="1">
    <citation type="journal article" date="2015" name="Genome Announc.">
        <title>Complete Genome Sequence of Steroid-Transforming Nocardioides simplex VKM Ac-2033D.</title>
        <authorList>
            <person name="Shtratnikova V.Y."/>
            <person name="Schelkunov M.I."/>
            <person name="Pekov Y.A."/>
            <person name="Fokina V.V."/>
            <person name="Logacheva M.D."/>
            <person name="Sokolov S.L."/>
            <person name="Bragin E.Y."/>
            <person name="Ashapkin V.V."/>
            <person name="Donova M.V."/>
        </authorList>
    </citation>
    <scope>NUCLEOTIDE SEQUENCE [LARGE SCALE GENOMIC DNA]</scope>
    <source>
        <strain evidence="1 2">VKM Ac-2033D</strain>
    </source>
</reference>
<keyword evidence="2" id="KW-1185">Reference proteome</keyword>
<dbReference type="GeneID" id="96612830"/>
<evidence type="ECO:0000313" key="1">
    <source>
        <dbReference type="EMBL" id="AJR18355.1"/>
    </source>
</evidence>
<protein>
    <submittedName>
        <fullName evidence="1">Uncharacterized protein</fullName>
    </submittedName>
</protein>
<proteinExistence type="predicted"/>
<evidence type="ECO:0000313" key="2">
    <source>
        <dbReference type="Proteomes" id="UP000030300"/>
    </source>
</evidence>
<dbReference type="EMBL" id="CP009896">
    <property type="protein sequence ID" value="AJR18355.1"/>
    <property type="molecule type" value="Genomic_DNA"/>
</dbReference>
<dbReference type="Proteomes" id="UP000030300">
    <property type="component" value="Chromosome"/>
</dbReference>
<dbReference type="HOGENOM" id="CLU_3101464_0_0_11"/>
<dbReference type="AlphaFoldDB" id="A0A0C5XAQ6"/>
<sequence>MRVVRTLPPEVSSGEPRVRELARDALTLMAFSAALSVGCACLLLLTHLAGR</sequence>
<name>A0A0C5XAQ6_NOCSI</name>
<dbReference type="KEGG" id="psim:KR76_00089"/>
<organism evidence="1 2">
    <name type="scientific">Nocardioides simplex</name>
    <name type="common">Arthrobacter simplex</name>
    <dbReference type="NCBI Taxonomy" id="2045"/>
    <lineage>
        <taxon>Bacteria</taxon>
        <taxon>Bacillati</taxon>
        <taxon>Actinomycetota</taxon>
        <taxon>Actinomycetes</taxon>
        <taxon>Propionibacteriales</taxon>
        <taxon>Nocardioidaceae</taxon>
        <taxon>Pimelobacter</taxon>
    </lineage>
</organism>